<evidence type="ECO:0000256" key="1">
    <source>
        <dbReference type="ARBA" id="ARBA00006271"/>
    </source>
</evidence>
<name>A0A146GEC1_TERSA</name>
<evidence type="ECO:0000259" key="11">
    <source>
        <dbReference type="PROSITE" id="PS00486"/>
    </source>
</evidence>
<dbReference type="InterPro" id="IPR000432">
    <property type="entry name" value="DNA_mismatch_repair_MutS_C"/>
</dbReference>
<dbReference type="InterPro" id="IPR017261">
    <property type="entry name" value="DNA_mismatch_repair_MutS/MSH"/>
</dbReference>
<dbReference type="FunCoup" id="A0A146GEC1">
    <property type="interactions" value="450"/>
</dbReference>
<keyword evidence="3 9" id="KW-0547">Nucleotide-binding</keyword>
<keyword evidence="5 9" id="KW-0067">ATP-binding</keyword>
<dbReference type="Gene3D" id="3.40.50.300">
    <property type="entry name" value="P-loop containing nucleotide triphosphate hydrolases"/>
    <property type="match status" value="1"/>
</dbReference>
<dbReference type="PANTHER" id="PTHR11361">
    <property type="entry name" value="DNA MISMATCH REPAIR PROTEIN MUTS FAMILY MEMBER"/>
    <property type="match status" value="1"/>
</dbReference>
<dbReference type="AlphaFoldDB" id="A0A146GEC1"/>
<dbReference type="PIRSF" id="PIRSF037677">
    <property type="entry name" value="DNA_mis_repair_Msh6"/>
    <property type="match status" value="1"/>
</dbReference>
<dbReference type="SUPFAM" id="SSF48334">
    <property type="entry name" value="DNA repair protein MutS, domain III"/>
    <property type="match status" value="1"/>
</dbReference>
<dbReference type="STRING" id="690879.TSACC_394"/>
<dbReference type="GO" id="GO:0006298">
    <property type="term" value="P:mismatch repair"/>
    <property type="evidence" value="ECO:0007669"/>
    <property type="project" value="UniProtKB-UniRule"/>
</dbReference>
<dbReference type="InterPro" id="IPR007860">
    <property type="entry name" value="DNA_mmatch_repair_MutS_con_dom"/>
</dbReference>
<dbReference type="SUPFAM" id="SSF53150">
    <property type="entry name" value="DNA repair protein MutS, domain II"/>
    <property type="match status" value="1"/>
</dbReference>
<evidence type="ECO:0000256" key="4">
    <source>
        <dbReference type="ARBA" id="ARBA00022763"/>
    </source>
</evidence>
<dbReference type="SMART" id="SM00534">
    <property type="entry name" value="MUTSac"/>
    <property type="match status" value="1"/>
</dbReference>
<dbReference type="FunFam" id="3.40.50.300:FF:000870">
    <property type="entry name" value="MutS protein homolog 4"/>
    <property type="match status" value="1"/>
</dbReference>
<dbReference type="Pfam" id="PF00488">
    <property type="entry name" value="MutS_V"/>
    <property type="match status" value="1"/>
</dbReference>
<proteinExistence type="inferred from homology"/>
<dbReference type="InterPro" id="IPR007696">
    <property type="entry name" value="DNA_mismatch_repair_MutS_core"/>
</dbReference>
<dbReference type="InterPro" id="IPR036678">
    <property type="entry name" value="MutS_con_dom_sf"/>
</dbReference>
<dbReference type="InParanoid" id="A0A146GEC1"/>
<dbReference type="Pfam" id="PF01624">
    <property type="entry name" value="MutS_I"/>
    <property type="match status" value="1"/>
</dbReference>
<dbReference type="InterPro" id="IPR045076">
    <property type="entry name" value="MutS"/>
</dbReference>
<dbReference type="GO" id="GO:0005524">
    <property type="term" value="F:ATP binding"/>
    <property type="evidence" value="ECO:0007669"/>
    <property type="project" value="UniProtKB-UniRule"/>
</dbReference>
<dbReference type="InterPro" id="IPR036187">
    <property type="entry name" value="DNA_mismatch_repair_MutS_sf"/>
</dbReference>
<organism evidence="12 13">
    <name type="scientific">Terrimicrobium sacchariphilum</name>
    <dbReference type="NCBI Taxonomy" id="690879"/>
    <lineage>
        <taxon>Bacteria</taxon>
        <taxon>Pseudomonadati</taxon>
        <taxon>Verrucomicrobiota</taxon>
        <taxon>Terrimicrobiia</taxon>
        <taxon>Terrimicrobiales</taxon>
        <taxon>Terrimicrobiaceae</taxon>
        <taxon>Terrimicrobium</taxon>
    </lineage>
</organism>
<dbReference type="GO" id="GO:0140664">
    <property type="term" value="F:ATP-dependent DNA damage sensor activity"/>
    <property type="evidence" value="ECO:0007669"/>
    <property type="project" value="InterPro"/>
</dbReference>
<dbReference type="InterPro" id="IPR005748">
    <property type="entry name" value="DNA_mismatch_repair_MutS"/>
</dbReference>
<dbReference type="RefSeq" id="WP_237764021.1">
    <property type="nucleotide sequence ID" value="NZ_BDCO01000003.1"/>
</dbReference>
<dbReference type="CDD" id="cd03284">
    <property type="entry name" value="ABC_MutS1"/>
    <property type="match status" value="1"/>
</dbReference>
<dbReference type="NCBIfam" id="TIGR01070">
    <property type="entry name" value="mutS1"/>
    <property type="match status" value="1"/>
</dbReference>
<dbReference type="InterPro" id="IPR007861">
    <property type="entry name" value="DNA_mismatch_repair_MutS_clamp"/>
</dbReference>
<dbReference type="InterPro" id="IPR016151">
    <property type="entry name" value="DNA_mismatch_repair_MutS_N"/>
</dbReference>
<evidence type="ECO:0000256" key="5">
    <source>
        <dbReference type="ARBA" id="ARBA00022840"/>
    </source>
</evidence>
<keyword evidence="13" id="KW-1185">Reference proteome</keyword>
<dbReference type="Pfam" id="PF05190">
    <property type="entry name" value="MutS_IV"/>
    <property type="match status" value="1"/>
</dbReference>
<comment type="similarity">
    <text evidence="1 9 10">Belongs to the DNA mismatch repair MutS family.</text>
</comment>
<keyword evidence="4 9" id="KW-0227">DNA damage</keyword>
<dbReference type="EMBL" id="BDCO01000003">
    <property type="protein sequence ID" value="GAT35034.1"/>
    <property type="molecule type" value="Genomic_DNA"/>
</dbReference>
<dbReference type="Pfam" id="PF05188">
    <property type="entry name" value="MutS_II"/>
    <property type="match status" value="1"/>
</dbReference>
<dbReference type="SUPFAM" id="SSF55271">
    <property type="entry name" value="DNA repair protein MutS, domain I"/>
    <property type="match status" value="1"/>
</dbReference>
<keyword evidence="7 9" id="KW-0234">DNA repair</keyword>
<comment type="function">
    <text evidence="8 9">This protein is involved in the repair of mismatches in DNA. It is possible that it carries out the mismatch recognition step. This protein has a weak ATPase activity.</text>
</comment>
<evidence type="ECO:0000256" key="10">
    <source>
        <dbReference type="RuleBase" id="RU003756"/>
    </source>
</evidence>
<dbReference type="Gene3D" id="3.30.420.110">
    <property type="entry name" value="MutS, connector domain"/>
    <property type="match status" value="1"/>
</dbReference>
<comment type="caution">
    <text evidence="12">The sequence shown here is derived from an EMBL/GenBank/DDBJ whole genome shotgun (WGS) entry which is preliminary data.</text>
</comment>
<sequence length="821" mass="90176">MAEDKQTPMMKQYLAARRELPPRTILLFRLGDFYEMFGEDAKEASAILNVALTKRGEMPMCGVPSHSARGYIEKLVKSGWRVALCDQVGEVQAGKLVRRELTQVLSAGTLDDFGLDDRKPNYLAAICQRKDGIGLAYCELSTGEFRVAELPDLAAVLNELARVSPAETIAPSHQEEFFRGVAGVNFLDGYIFEPEPAAEVLLEHFKVHSLDGFGVAEMRAAVGAAGALLHYLTRQMRRSVSHLRRLQSYQTSQYLVLDAVTQAHLDLVESRGGRGMTLLGVLDRAVTPMGARMIREWILHPLRDVESIVARQQAIARLLEDSIQLGKLREHLGSIRDLERAASRLNGSSGNARDLAALGASLSLVPAVADAARAIGSPLIDSLAERLSPLPELVESIARAVVDEPPALLREGGFVRDGFDPALDELRSASREGKDWIANLQEREITRTGIKSLKVRFTSVFGYFIEITKANLPSVPEDYVRKQTTVNGERFITPELKEIENKILGADERAKAREAEIFQELRALVVGHLAAIQETAASLASLDALGSLAETARQLHYCRPVVDDSGVLEIVEGRHPILDFQSTGERFVPNDTSLDTDGHRFAIITGPNMAGKSTYIRQVALLTLMAQIGSYLPAQSAHVGLVDRIFTRVGASDDLTKGQSTFMVEMNETANILNNATGSSLVILDEIGRGTSTFDGLSIAWSVAEHLHDVIGCRTLFATHYHEITDLERTRSGVLNLNVAVREWNDQVIFLRKILEGRADQSYGIQVARLAGLPDVVLNRAKEILNNLEKAELNAEGEPVIARSRRKKAAIQNGLDQLNLI</sequence>
<evidence type="ECO:0000256" key="7">
    <source>
        <dbReference type="ARBA" id="ARBA00023204"/>
    </source>
</evidence>
<accession>A0A146GEC1</accession>
<dbReference type="SUPFAM" id="SSF52540">
    <property type="entry name" value="P-loop containing nucleoside triphosphate hydrolases"/>
    <property type="match status" value="1"/>
</dbReference>
<evidence type="ECO:0000256" key="6">
    <source>
        <dbReference type="ARBA" id="ARBA00023125"/>
    </source>
</evidence>
<keyword evidence="6 9" id="KW-0238">DNA-binding</keyword>
<protein>
    <recommendedName>
        <fullName evidence="2 9">DNA mismatch repair protein MutS</fullName>
    </recommendedName>
</protein>
<gene>
    <name evidence="9" type="primary">mutS</name>
    <name evidence="12" type="ORF">TSACC_394</name>
</gene>
<dbReference type="GO" id="GO:0005829">
    <property type="term" value="C:cytosol"/>
    <property type="evidence" value="ECO:0007669"/>
    <property type="project" value="TreeGrafter"/>
</dbReference>
<evidence type="ECO:0000313" key="12">
    <source>
        <dbReference type="EMBL" id="GAT35034.1"/>
    </source>
</evidence>
<evidence type="ECO:0000256" key="8">
    <source>
        <dbReference type="ARBA" id="ARBA00024647"/>
    </source>
</evidence>
<feature type="binding site" evidence="9">
    <location>
        <begin position="606"/>
        <end position="613"/>
    </location>
    <ligand>
        <name>ATP</name>
        <dbReference type="ChEBI" id="CHEBI:30616"/>
    </ligand>
</feature>
<dbReference type="HAMAP" id="MF_00096">
    <property type="entry name" value="MutS"/>
    <property type="match status" value="1"/>
</dbReference>
<dbReference type="Gene3D" id="3.40.1170.10">
    <property type="entry name" value="DNA repair protein MutS, domain I"/>
    <property type="match status" value="1"/>
</dbReference>
<dbReference type="InterPro" id="IPR007695">
    <property type="entry name" value="DNA_mismatch_repair_MutS-lik_N"/>
</dbReference>
<evidence type="ECO:0000313" key="13">
    <source>
        <dbReference type="Proteomes" id="UP000076023"/>
    </source>
</evidence>
<dbReference type="GO" id="GO:0003684">
    <property type="term" value="F:damaged DNA binding"/>
    <property type="evidence" value="ECO:0007669"/>
    <property type="project" value="UniProtKB-UniRule"/>
</dbReference>
<dbReference type="Gene3D" id="1.10.1420.10">
    <property type="match status" value="2"/>
</dbReference>
<dbReference type="Pfam" id="PF05192">
    <property type="entry name" value="MutS_III"/>
    <property type="match status" value="1"/>
</dbReference>
<dbReference type="Proteomes" id="UP000076023">
    <property type="component" value="Unassembled WGS sequence"/>
</dbReference>
<dbReference type="GO" id="GO:0030983">
    <property type="term" value="F:mismatched DNA binding"/>
    <property type="evidence" value="ECO:0007669"/>
    <property type="project" value="InterPro"/>
</dbReference>
<dbReference type="PANTHER" id="PTHR11361:SF34">
    <property type="entry name" value="DNA MISMATCH REPAIR PROTEIN MSH1, MITOCHONDRIAL"/>
    <property type="match status" value="1"/>
</dbReference>
<dbReference type="NCBIfam" id="NF003810">
    <property type="entry name" value="PRK05399.1"/>
    <property type="match status" value="1"/>
</dbReference>
<evidence type="ECO:0000256" key="3">
    <source>
        <dbReference type="ARBA" id="ARBA00022741"/>
    </source>
</evidence>
<feature type="domain" description="DNA mismatch repair proteins mutS family" evidence="11">
    <location>
        <begin position="680"/>
        <end position="696"/>
    </location>
</feature>
<dbReference type="InterPro" id="IPR027417">
    <property type="entry name" value="P-loop_NTPase"/>
</dbReference>
<dbReference type="PROSITE" id="PS00486">
    <property type="entry name" value="DNA_MISMATCH_REPAIR_2"/>
    <property type="match status" value="1"/>
</dbReference>
<dbReference type="SMART" id="SM00533">
    <property type="entry name" value="MUTSd"/>
    <property type="match status" value="1"/>
</dbReference>
<evidence type="ECO:0000256" key="2">
    <source>
        <dbReference type="ARBA" id="ARBA00021982"/>
    </source>
</evidence>
<reference evidence="13" key="1">
    <citation type="journal article" date="2017" name="Genome Announc.">
        <title>Draft Genome Sequence of Terrimicrobium sacchariphilum NM-5T, a Facultative Anaerobic Soil Bacterium of the Class Spartobacteria.</title>
        <authorList>
            <person name="Qiu Y.L."/>
            <person name="Tourlousse D.M."/>
            <person name="Matsuura N."/>
            <person name="Ohashi A."/>
            <person name="Sekiguchi Y."/>
        </authorList>
    </citation>
    <scope>NUCLEOTIDE SEQUENCE [LARGE SCALE GENOMIC DNA]</scope>
    <source>
        <strain evidence="13">NM-5</strain>
    </source>
</reference>
<evidence type="ECO:0000256" key="9">
    <source>
        <dbReference type="HAMAP-Rule" id="MF_00096"/>
    </source>
</evidence>